<accession>A0ABX0SI10</accession>
<dbReference type="CDD" id="cd00093">
    <property type="entry name" value="HTH_XRE"/>
    <property type="match status" value="1"/>
</dbReference>
<reference evidence="3 4" key="1">
    <citation type="submission" date="2020-02" db="EMBL/GenBank/DDBJ databases">
        <title>Sequencing the genomes of 1000 actinobacteria strains.</title>
        <authorList>
            <person name="Klenk H.-P."/>
        </authorList>
    </citation>
    <scope>NUCLEOTIDE SEQUENCE [LARGE SCALE GENOMIC DNA]</scope>
    <source>
        <strain evidence="3 4">DSM 19609</strain>
    </source>
</reference>
<feature type="domain" description="HTH cro/C1-type" evidence="2">
    <location>
        <begin position="12"/>
        <end position="66"/>
    </location>
</feature>
<evidence type="ECO:0000256" key="1">
    <source>
        <dbReference type="SAM" id="MobiDB-lite"/>
    </source>
</evidence>
<dbReference type="SUPFAM" id="SSF47413">
    <property type="entry name" value="lambda repressor-like DNA-binding domains"/>
    <property type="match status" value="1"/>
</dbReference>
<evidence type="ECO:0000313" key="4">
    <source>
        <dbReference type="Proteomes" id="UP000749311"/>
    </source>
</evidence>
<dbReference type="PROSITE" id="PS50943">
    <property type="entry name" value="HTH_CROC1"/>
    <property type="match status" value="1"/>
</dbReference>
<dbReference type="SMART" id="SM00530">
    <property type="entry name" value="HTH_XRE"/>
    <property type="match status" value="1"/>
</dbReference>
<dbReference type="Pfam" id="PF01381">
    <property type="entry name" value="HTH_3"/>
    <property type="match status" value="1"/>
</dbReference>
<proteinExistence type="predicted"/>
<evidence type="ECO:0000259" key="2">
    <source>
        <dbReference type="PROSITE" id="PS50943"/>
    </source>
</evidence>
<comment type="caution">
    <text evidence="3">The sequence shown here is derived from an EMBL/GenBank/DDBJ whole genome shotgun (WGS) entry which is preliminary data.</text>
</comment>
<sequence>MPTEAGKRAARLAVRRAMAGETQQAFAERAGVDQTTLGTFLNGSRWPRSSTLTKIEDALSLTPGTLAAFGEEVLPAPDDGPERTEASKLTDDQLLTELTYRVARLRRRVEELEEPAGRELARERERLEFLRTLDADDREGQDIGEEWTALNWLADERGWGPEDASNYELLCRRLDALIYQRRAERERGSAPRPTPLRQSSGQYRMRPASQAAHRGSKMKSRITSAQDAAGEENQDPGATDPA</sequence>
<dbReference type="Proteomes" id="UP000749311">
    <property type="component" value="Unassembled WGS sequence"/>
</dbReference>
<dbReference type="InterPro" id="IPR010982">
    <property type="entry name" value="Lambda_DNA-bd_dom_sf"/>
</dbReference>
<keyword evidence="4" id="KW-1185">Reference proteome</keyword>
<feature type="region of interest" description="Disordered" evidence="1">
    <location>
        <begin position="184"/>
        <end position="242"/>
    </location>
</feature>
<dbReference type="Gene3D" id="1.10.260.40">
    <property type="entry name" value="lambda repressor-like DNA-binding domains"/>
    <property type="match status" value="1"/>
</dbReference>
<organism evidence="3 4">
    <name type="scientific">Brooklawnia cerclae</name>
    <dbReference type="NCBI Taxonomy" id="349934"/>
    <lineage>
        <taxon>Bacteria</taxon>
        <taxon>Bacillati</taxon>
        <taxon>Actinomycetota</taxon>
        <taxon>Actinomycetes</taxon>
        <taxon>Propionibacteriales</taxon>
        <taxon>Propionibacteriaceae</taxon>
        <taxon>Brooklawnia</taxon>
    </lineage>
</organism>
<dbReference type="RefSeq" id="WP_167168675.1">
    <property type="nucleotide sequence ID" value="NZ_BAAAOO010000007.1"/>
</dbReference>
<evidence type="ECO:0000313" key="3">
    <source>
        <dbReference type="EMBL" id="NIH58032.1"/>
    </source>
</evidence>
<dbReference type="InterPro" id="IPR001387">
    <property type="entry name" value="Cro/C1-type_HTH"/>
</dbReference>
<name>A0ABX0SI10_9ACTN</name>
<gene>
    <name evidence="3" type="ORF">FB473_002677</name>
</gene>
<protein>
    <submittedName>
        <fullName evidence="3">Transcriptional regulator with XRE-family HTH domain</fullName>
    </submittedName>
</protein>
<dbReference type="EMBL" id="JAAMOZ010000001">
    <property type="protein sequence ID" value="NIH58032.1"/>
    <property type="molecule type" value="Genomic_DNA"/>
</dbReference>